<feature type="coiled-coil region" evidence="1">
    <location>
        <begin position="72"/>
        <end position="104"/>
    </location>
</feature>
<evidence type="ECO:0000256" key="1">
    <source>
        <dbReference type="SAM" id="Coils"/>
    </source>
</evidence>
<name>A0ABR2JFN6_9EUKA</name>
<gene>
    <name evidence="2" type="ORF">M9Y10_006378</name>
</gene>
<keyword evidence="1" id="KW-0175">Coiled coil</keyword>
<reference evidence="2 3" key="1">
    <citation type="submission" date="2024-04" db="EMBL/GenBank/DDBJ databases">
        <title>Tritrichomonas musculus Genome.</title>
        <authorList>
            <person name="Alves-Ferreira E."/>
            <person name="Grigg M."/>
            <person name="Lorenzi H."/>
            <person name="Galac M."/>
        </authorList>
    </citation>
    <scope>NUCLEOTIDE SEQUENCE [LARGE SCALE GENOMIC DNA]</scope>
    <source>
        <strain evidence="2 3">EAF2021</strain>
    </source>
</reference>
<accession>A0ABR2JFN6</accession>
<evidence type="ECO:0000313" key="3">
    <source>
        <dbReference type="Proteomes" id="UP001470230"/>
    </source>
</evidence>
<dbReference type="Proteomes" id="UP001470230">
    <property type="component" value="Unassembled WGS sequence"/>
</dbReference>
<protein>
    <submittedName>
        <fullName evidence="2">Uncharacterized protein</fullName>
    </submittedName>
</protein>
<organism evidence="2 3">
    <name type="scientific">Tritrichomonas musculus</name>
    <dbReference type="NCBI Taxonomy" id="1915356"/>
    <lineage>
        <taxon>Eukaryota</taxon>
        <taxon>Metamonada</taxon>
        <taxon>Parabasalia</taxon>
        <taxon>Tritrichomonadida</taxon>
        <taxon>Tritrichomonadidae</taxon>
        <taxon>Tritrichomonas</taxon>
    </lineage>
</organism>
<keyword evidence="3" id="KW-1185">Reference proteome</keyword>
<proteinExistence type="predicted"/>
<sequence length="143" mass="17073">MSSNGYLEYLDEVIKSGTYWDGDTEDSVKKSYVSFVKNEHFDIINFFYRKTELIHAFILNQQILDEIIGNGLKEIGKKFEKFKLELHEDENEEANKDEKQKIARVDAEFRKATNYTFREKENIKEIKITLDSNNWEKEIEQDF</sequence>
<dbReference type="EMBL" id="JAPFFF010000012">
    <property type="protein sequence ID" value="KAK8876188.1"/>
    <property type="molecule type" value="Genomic_DNA"/>
</dbReference>
<comment type="caution">
    <text evidence="2">The sequence shown here is derived from an EMBL/GenBank/DDBJ whole genome shotgun (WGS) entry which is preliminary data.</text>
</comment>
<evidence type="ECO:0000313" key="2">
    <source>
        <dbReference type="EMBL" id="KAK8876188.1"/>
    </source>
</evidence>